<evidence type="ECO:0000313" key="3">
    <source>
        <dbReference type="EMBL" id="ORC84963.1"/>
    </source>
</evidence>
<feature type="signal peptide" evidence="2">
    <location>
        <begin position="1"/>
        <end position="26"/>
    </location>
</feature>
<dbReference type="Proteomes" id="UP000192257">
    <property type="component" value="Unassembled WGS sequence"/>
</dbReference>
<keyword evidence="2" id="KW-0732">Signal</keyword>
<dbReference type="VEuPathDB" id="TriTrypDB:TM35_000391370"/>
<sequence>MRSFGTLLLFCCTYWVWTSQYTTVVADESRVASVGEELNHLLTSSSNGLITNSPSALSSTPNRAHQQQITKSHQTPYGTTPNYVQFRQTDALSSDQSTTMDKTLTETQIKFLTPTVSVTEVKEHSQTVTPTVSVTE</sequence>
<dbReference type="GeneID" id="39989433"/>
<feature type="chain" id="PRO_5012462209" evidence="2">
    <location>
        <begin position="27"/>
        <end position="136"/>
    </location>
</feature>
<dbReference type="AlphaFoldDB" id="A0A1X0NKI6"/>
<reference evidence="3 4" key="1">
    <citation type="submission" date="2017-03" db="EMBL/GenBank/DDBJ databases">
        <title>An alternative strategy for trypanosome survival in the mammalian bloodstream revealed through genome and transcriptome analysis of the ubiquitous bovine parasite Trypanosoma (Megatrypanum) theileri.</title>
        <authorList>
            <person name="Kelly S."/>
            <person name="Ivens A."/>
            <person name="Mott A."/>
            <person name="O'Neill E."/>
            <person name="Emms D."/>
            <person name="Macleod O."/>
            <person name="Voorheis P."/>
            <person name="Matthews J."/>
            <person name="Matthews K."/>
            <person name="Carrington M."/>
        </authorList>
    </citation>
    <scope>NUCLEOTIDE SEQUENCE [LARGE SCALE GENOMIC DNA]</scope>
    <source>
        <strain evidence="3">Edinburgh</strain>
    </source>
</reference>
<evidence type="ECO:0000313" key="4">
    <source>
        <dbReference type="Proteomes" id="UP000192257"/>
    </source>
</evidence>
<feature type="region of interest" description="Disordered" evidence="1">
    <location>
        <begin position="52"/>
        <end position="79"/>
    </location>
</feature>
<name>A0A1X0NKI6_9TRYP</name>
<dbReference type="RefSeq" id="XP_028879029.1">
    <property type="nucleotide sequence ID" value="XM_029029653.1"/>
</dbReference>
<protein>
    <submittedName>
        <fullName evidence="3">Uncharacterized protein</fullName>
    </submittedName>
</protein>
<dbReference type="EMBL" id="NBCO01000039">
    <property type="protein sequence ID" value="ORC84963.1"/>
    <property type="molecule type" value="Genomic_DNA"/>
</dbReference>
<organism evidence="3 4">
    <name type="scientific">Trypanosoma theileri</name>
    <dbReference type="NCBI Taxonomy" id="67003"/>
    <lineage>
        <taxon>Eukaryota</taxon>
        <taxon>Discoba</taxon>
        <taxon>Euglenozoa</taxon>
        <taxon>Kinetoplastea</taxon>
        <taxon>Metakinetoplastina</taxon>
        <taxon>Trypanosomatida</taxon>
        <taxon>Trypanosomatidae</taxon>
        <taxon>Trypanosoma</taxon>
    </lineage>
</organism>
<proteinExistence type="predicted"/>
<gene>
    <name evidence="3" type="ORF">TM35_000391370</name>
</gene>
<evidence type="ECO:0000256" key="2">
    <source>
        <dbReference type="SAM" id="SignalP"/>
    </source>
</evidence>
<accession>A0A1X0NKI6</accession>
<feature type="non-terminal residue" evidence="3">
    <location>
        <position position="136"/>
    </location>
</feature>
<evidence type="ECO:0000256" key="1">
    <source>
        <dbReference type="SAM" id="MobiDB-lite"/>
    </source>
</evidence>
<keyword evidence="4" id="KW-1185">Reference proteome</keyword>
<comment type="caution">
    <text evidence="3">The sequence shown here is derived from an EMBL/GenBank/DDBJ whole genome shotgun (WGS) entry which is preliminary data.</text>
</comment>